<feature type="compositionally biased region" description="Polar residues" evidence="1">
    <location>
        <begin position="190"/>
        <end position="199"/>
    </location>
</feature>
<dbReference type="AlphaFoldDB" id="A0A9P7CVV2"/>
<reference evidence="2" key="1">
    <citation type="journal article" date="2020" name="New Phytol.">
        <title>Comparative genomics reveals dynamic genome evolution in host specialist ectomycorrhizal fungi.</title>
        <authorList>
            <person name="Lofgren L.A."/>
            <person name="Nguyen N.H."/>
            <person name="Vilgalys R."/>
            <person name="Ruytinx J."/>
            <person name="Liao H.L."/>
            <person name="Branco S."/>
            <person name="Kuo A."/>
            <person name="LaButti K."/>
            <person name="Lipzen A."/>
            <person name="Andreopoulos W."/>
            <person name="Pangilinan J."/>
            <person name="Riley R."/>
            <person name="Hundley H."/>
            <person name="Na H."/>
            <person name="Barry K."/>
            <person name="Grigoriev I.V."/>
            <person name="Stajich J.E."/>
            <person name="Kennedy P.G."/>
        </authorList>
    </citation>
    <scope>NUCLEOTIDE SEQUENCE</scope>
    <source>
        <strain evidence="2">DOB743</strain>
    </source>
</reference>
<organism evidence="2 3">
    <name type="scientific">Suillus placidus</name>
    <dbReference type="NCBI Taxonomy" id="48579"/>
    <lineage>
        <taxon>Eukaryota</taxon>
        <taxon>Fungi</taxon>
        <taxon>Dikarya</taxon>
        <taxon>Basidiomycota</taxon>
        <taxon>Agaricomycotina</taxon>
        <taxon>Agaricomycetes</taxon>
        <taxon>Agaricomycetidae</taxon>
        <taxon>Boletales</taxon>
        <taxon>Suillineae</taxon>
        <taxon>Suillaceae</taxon>
        <taxon>Suillus</taxon>
    </lineage>
</organism>
<feature type="compositionally biased region" description="Basic and acidic residues" evidence="1">
    <location>
        <begin position="269"/>
        <end position="292"/>
    </location>
</feature>
<feature type="region of interest" description="Disordered" evidence="1">
    <location>
        <begin position="1"/>
        <end position="60"/>
    </location>
</feature>
<proteinExistence type="predicted"/>
<name>A0A9P7CVV2_9AGAM</name>
<feature type="compositionally biased region" description="Basic and acidic residues" evidence="1">
    <location>
        <begin position="180"/>
        <end position="189"/>
    </location>
</feature>
<gene>
    <name evidence="2" type="ORF">EV702DRAFT_1148543</name>
</gene>
<feature type="region of interest" description="Disordered" evidence="1">
    <location>
        <begin position="173"/>
        <end position="201"/>
    </location>
</feature>
<dbReference type="EMBL" id="JABBWD010000092">
    <property type="protein sequence ID" value="KAG1766825.1"/>
    <property type="molecule type" value="Genomic_DNA"/>
</dbReference>
<keyword evidence="3" id="KW-1185">Reference proteome</keyword>
<evidence type="ECO:0000256" key="1">
    <source>
        <dbReference type="SAM" id="MobiDB-lite"/>
    </source>
</evidence>
<feature type="region of interest" description="Disordered" evidence="1">
    <location>
        <begin position="269"/>
        <end position="310"/>
    </location>
</feature>
<comment type="caution">
    <text evidence="2">The sequence shown here is derived from an EMBL/GenBank/DDBJ whole genome shotgun (WGS) entry which is preliminary data.</text>
</comment>
<feature type="compositionally biased region" description="Polar residues" evidence="1">
    <location>
        <begin position="293"/>
        <end position="307"/>
    </location>
</feature>
<feature type="region of interest" description="Disordered" evidence="1">
    <location>
        <begin position="110"/>
        <end position="130"/>
    </location>
</feature>
<protein>
    <recommendedName>
        <fullName evidence="4">Extracellular mutant protein 11 C-terminal domain-containing protein</fullName>
    </recommendedName>
</protein>
<feature type="compositionally biased region" description="Polar residues" evidence="1">
    <location>
        <begin position="30"/>
        <end position="44"/>
    </location>
</feature>
<evidence type="ECO:0000313" key="2">
    <source>
        <dbReference type="EMBL" id="KAG1766825.1"/>
    </source>
</evidence>
<dbReference type="OrthoDB" id="3261714at2759"/>
<dbReference type="Proteomes" id="UP000714275">
    <property type="component" value="Unassembled WGS sequence"/>
</dbReference>
<sequence length="416" mass="45948">MSARQSFVPRSASRASTHADNEHPFDMPLRNQNSLGQPQRTGSIPNELDSAQPKTDSEKRARFAGMFGKHKLAGKPGSEDHQAAIDASFSSASGRFSGIYCHDMQSLAPPRRSNSPFHGKGSPFVPSSNPDISFVRPTSPMAQCVSHRGDLTISGLKDAHIFTAGVVSGSISTSPMGTIRDGEHDDERTISSNKSSVAESQPARLLERIHEDRCLALAGTNVQVAAHPALRRAKRTIQGAQEDEADFSRPDEIEYMRRVKRVRIDEFSRELSDSHPDDSSHSGVDHTRRQPDLDNTTRQSSPPTNQPGADAAEEISLDGMFANMDTFLNVETFMGLVQKWSTCSREEWLQGSEEIVNQFKDIIDCVKENITANVTLYSRLDDQVRDRHEEQAQLTEHLRRGLGSARTDLIAICQGK</sequence>
<evidence type="ECO:0000313" key="3">
    <source>
        <dbReference type="Proteomes" id="UP000714275"/>
    </source>
</evidence>
<accession>A0A9P7CVV2</accession>
<evidence type="ECO:0008006" key="4">
    <source>
        <dbReference type="Google" id="ProtNLM"/>
    </source>
</evidence>